<comment type="caution">
    <text evidence="2">The sequence shown here is derived from an EMBL/GenBank/DDBJ whole genome shotgun (WGS) entry which is preliminary data.</text>
</comment>
<organism evidence="2 3">
    <name type="scientific">Brachybacterium alimentarium</name>
    <dbReference type="NCBI Taxonomy" id="47845"/>
    <lineage>
        <taxon>Bacteria</taxon>
        <taxon>Bacillati</taxon>
        <taxon>Actinomycetota</taxon>
        <taxon>Actinomycetes</taxon>
        <taxon>Micrococcales</taxon>
        <taxon>Dermabacteraceae</taxon>
        <taxon>Brachybacterium</taxon>
    </lineage>
</organism>
<gene>
    <name evidence="2" type="ORF">CIK66_05225</name>
</gene>
<proteinExistence type="predicted"/>
<sequence length="205" mass="22591">MTHQPTRPAGTRRPLILLIAGFLIAALLLTLLAVGTVTYLVLSTRPEPAAAPEFPTYQAPTPMTEVDTGWYTFSYPAHWAPQDPTEDISSFDYVLTTLDAADNSKMAVMDYVVEDGIEEECQDQAEALRLHEMPDVEVDGRVAAHYQTIAPAPDTEETMVQDLWCLPRQFHIVVVLGRTSGPEAEAAGVSEAQKVLDTWSWTTES</sequence>
<evidence type="ECO:0000256" key="1">
    <source>
        <dbReference type="SAM" id="Phobius"/>
    </source>
</evidence>
<name>A0A2A3YLE5_9MICO</name>
<dbReference type="EMBL" id="NRGR01000008">
    <property type="protein sequence ID" value="PCC40049.1"/>
    <property type="molecule type" value="Genomic_DNA"/>
</dbReference>
<protein>
    <submittedName>
        <fullName evidence="2">Uncharacterized protein</fullName>
    </submittedName>
</protein>
<keyword evidence="1" id="KW-0472">Membrane</keyword>
<dbReference type="RefSeq" id="WP_096196695.1">
    <property type="nucleotide sequence ID" value="NZ_JBQQLY010000002.1"/>
</dbReference>
<keyword evidence="1" id="KW-1133">Transmembrane helix</keyword>
<keyword evidence="3" id="KW-1185">Reference proteome</keyword>
<accession>A0A2A3YLE5</accession>
<evidence type="ECO:0000313" key="3">
    <source>
        <dbReference type="Proteomes" id="UP000218598"/>
    </source>
</evidence>
<evidence type="ECO:0000313" key="2">
    <source>
        <dbReference type="EMBL" id="PCC40049.1"/>
    </source>
</evidence>
<dbReference type="Proteomes" id="UP000218598">
    <property type="component" value="Unassembled WGS sequence"/>
</dbReference>
<feature type="transmembrane region" description="Helical" evidence="1">
    <location>
        <begin position="15"/>
        <end position="42"/>
    </location>
</feature>
<keyword evidence="1" id="KW-0812">Transmembrane</keyword>
<reference evidence="2 3" key="1">
    <citation type="journal article" date="2017" name="Elife">
        <title>Extensive horizontal gene transfer in cheese-associated bacteria.</title>
        <authorList>
            <person name="Bonham K.S."/>
            <person name="Wolfe B.E."/>
            <person name="Dutton R.J."/>
        </authorList>
    </citation>
    <scope>NUCLEOTIDE SEQUENCE [LARGE SCALE GENOMIC DNA]</scope>
    <source>
        <strain evidence="2 3">341_9</strain>
    </source>
</reference>
<dbReference type="AlphaFoldDB" id="A0A2A3YLE5"/>